<protein>
    <submittedName>
        <fullName evidence="1">Uncharacterized protein</fullName>
    </submittedName>
</protein>
<name>A0A9D4DP54_DREPO</name>
<comment type="caution">
    <text evidence="1">The sequence shown here is derived from an EMBL/GenBank/DDBJ whole genome shotgun (WGS) entry which is preliminary data.</text>
</comment>
<proteinExistence type="predicted"/>
<reference evidence="1" key="2">
    <citation type="submission" date="2020-11" db="EMBL/GenBank/DDBJ databases">
        <authorList>
            <person name="McCartney M.A."/>
            <person name="Auch B."/>
            <person name="Kono T."/>
            <person name="Mallez S."/>
            <person name="Becker A."/>
            <person name="Gohl D.M."/>
            <person name="Silverstein K.A.T."/>
            <person name="Koren S."/>
            <person name="Bechman K.B."/>
            <person name="Herman A."/>
            <person name="Abrahante J.E."/>
            <person name="Garbe J."/>
        </authorList>
    </citation>
    <scope>NUCLEOTIDE SEQUENCE</scope>
    <source>
        <strain evidence="1">Duluth1</strain>
        <tissue evidence="1">Whole animal</tissue>
    </source>
</reference>
<evidence type="ECO:0000313" key="2">
    <source>
        <dbReference type="Proteomes" id="UP000828390"/>
    </source>
</evidence>
<sequence>MCSLLIRLCTLGHRVKYELWDFAVQSRREDLGAVSKTHVSDRRYKLLECDMSNIEILVNNVSKELFEIFRDTSIGILDLRTADSVSQTSSIIPTLIKLKKASIMGDVYRSM</sequence>
<accession>A0A9D4DP54</accession>
<dbReference type="Proteomes" id="UP000828390">
    <property type="component" value="Unassembled WGS sequence"/>
</dbReference>
<keyword evidence="2" id="KW-1185">Reference proteome</keyword>
<reference evidence="1" key="1">
    <citation type="journal article" date="2019" name="bioRxiv">
        <title>The Genome of the Zebra Mussel, Dreissena polymorpha: A Resource for Invasive Species Research.</title>
        <authorList>
            <person name="McCartney M.A."/>
            <person name="Auch B."/>
            <person name="Kono T."/>
            <person name="Mallez S."/>
            <person name="Zhang Y."/>
            <person name="Obille A."/>
            <person name="Becker A."/>
            <person name="Abrahante J.E."/>
            <person name="Garbe J."/>
            <person name="Badalamenti J.P."/>
            <person name="Herman A."/>
            <person name="Mangelson H."/>
            <person name="Liachko I."/>
            <person name="Sullivan S."/>
            <person name="Sone E.D."/>
            <person name="Koren S."/>
            <person name="Silverstein K.A.T."/>
            <person name="Beckman K.B."/>
            <person name="Gohl D.M."/>
        </authorList>
    </citation>
    <scope>NUCLEOTIDE SEQUENCE</scope>
    <source>
        <strain evidence="1">Duluth1</strain>
        <tissue evidence="1">Whole animal</tissue>
    </source>
</reference>
<organism evidence="1 2">
    <name type="scientific">Dreissena polymorpha</name>
    <name type="common">Zebra mussel</name>
    <name type="synonym">Mytilus polymorpha</name>
    <dbReference type="NCBI Taxonomy" id="45954"/>
    <lineage>
        <taxon>Eukaryota</taxon>
        <taxon>Metazoa</taxon>
        <taxon>Spiralia</taxon>
        <taxon>Lophotrochozoa</taxon>
        <taxon>Mollusca</taxon>
        <taxon>Bivalvia</taxon>
        <taxon>Autobranchia</taxon>
        <taxon>Heteroconchia</taxon>
        <taxon>Euheterodonta</taxon>
        <taxon>Imparidentia</taxon>
        <taxon>Neoheterodontei</taxon>
        <taxon>Myida</taxon>
        <taxon>Dreissenoidea</taxon>
        <taxon>Dreissenidae</taxon>
        <taxon>Dreissena</taxon>
    </lineage>
</organism>
<gene>
    <name evidence="1" type="ORF">DPMN_187892</name>
</gene>
<dbReference type="AlphaFoldDB" id="A0A9D4DP54"/>
<evidence type="ECO:0000313" key="1">
    <source>
        <dbReference type="EMBL" id="KAH3753257.1"/>
    </source>
</evidence>
<dbReference type="EMBL" id="JAIWYP010000010">
    <property type="protein sequence ID" value="KAH3753257.1"/>
    <property type="molecule type" value="Genomic_DNA"/>
</dbReference>